<dbReference type="STRING" id="1454201.NMS_0308"/>
<gene>
    <name evidence="5" type="ORF">NMS_0308</name>
</gene>
<dbReference type="GO" id="GO:0019867">
    <property type="term" value="C:outer membrane"/>
    <property type="evidence" value="ECO:0007669"/>
    <property type="project" value="InterPro"/>
</dbReference>
<dbReference type="OrthoDB" id="9771071at2"/>
<dbReference type="Proteomes" id="UP000031760">
    <property type="component" value="Chromosome"/>
</dbReference>
<organism evidence="5 6">
    <name type="scientific">Nonlabens marinus S1-08</name>
    <dbReference type="NCBI Taxonomy" id="1454201"/>
    <lineage>
        <taxon>Bacteria</taxon>
        <taxon>Pseudomonadati</taxon>
        <taxon>Bacteroidota</taxon>
        <taxon>Flavobacteriia</taxon>
        <taxon>Flavobacteriales</taxon>
        <taxon>Flavobacteriaceae</taxon>
        <taxon>Nonlabens</taxon>
    </lineage>
</organism>
<comment type="subcellular location">
    <subcellularLocation>
        <location evidence="1">Membrane</location>
    </subcellularLocation>
</comment>
<evidence type="ECO:0000256" key="1">
    <source>
        <dbReference type="ARBA" id="ARBA00004370"/>
    </source>
</evidence>
<keyword evidence="3" id="KW-0732">Signal</keyword>
<dbReference type="Pfam" id="PF01103">
    <property type="entry name" value="Omp85"/>
    <property type="match status" value="1"/>
</dbReference>
<sequence>MLLLVLAVYLIPYPAFSQNIDALQEFFTFYPNRKSVALDSSIYPSKFIAAPVISYSPETNFAFGIGAKYLFKFAGSGEETRVSNMPITFQYTLNNQYFLYSGFEIFTNQEKWVIEGNILLQNYPRLYYGTGNRTEESAEEVYEYNQLLIEPIFLKQMFLEHLFIGGGFRFNHIYNTEIEEDGLLAINRPDGFEGSTSVGAEVAALYDSRDIILNASTGWYLEFTHGKYGEVLGGTNNFNLTRMDLRHFLRVSKNNEDVLAFQFVGRAVRGKSPFSEFSLLGSSEIMRGYREGRFLDRDFLATQVEYRKNFKNSRIGAVAFLGTGDVYNNIDEFQFSGLKPNYGVGVRFKIDKEENLNLRLDFGFGRGTNEIYLSIAEAF</sequence>
<dbReference type="InterPro" id="IPR000184">
    <property type="entry name" value="Bac_surfAg_D15"/>
</dbReference>
<dbReference type="Gene3D" id="2.40.160.50">
    <property type="entry name" value="membrane protein fhac: a member of the omp85/tpsb transporter family"/>
    <property type="match status" value="1"/>
</dbReference>
<evidence type="ECO:0000259" key="4">
    <source>
        <dbReference type="Pfam" id="PF01103"/>
    </source>
</evidence>
<evidence type="ECO:0000256" key="3">
    <source>
        <dbReference type="SAM" id="SignalP"/>
    </source>
</evidence>
<keyword evidence="6" id="KW-1185">Reference proteome</keyword>
<keyword evidence="2" id="KW-0472">Membrane</keyword>
<accession>W8VW01</accession>
<name>W8VW01_9FLAO</name>
<evidence type="ECO:0000313" key="6">
    <source>
        <dbReference type="Proteomes" id="UP000031760"/>
    </source>
</evidence>
<feature type="chain" id="PRO_5004914008" evidence="3">
    <location>
        <begin position="18"/>
        <end position="379"/>
    </location>
</feature>
<evidence type="ECO:0000313" key="5">
    <source>
        <dbReference type="EMBL" id="BAO54317.1"/>
    </source>
</evidence>
<reference evidence="5 6" key="1">
    <citation type="journal article" date="2014" name="Proc. Natl. Acad. Sci. U.S.A.">
        <title>Functional characterization of flavobacteria rhodopsins reveals a unique class of light-driven chloride pump in bacteria.</title>
        <authorList>
            <person name="Yoshizawa S."/>
            <person name="Kumagai Y."/>
            <person name="Kim H."/>
            <person name="Ogura Y."/>
            <person name="Hayashi T."/>
            <person name="Iwasaki W."/>
            <person name="DeLong E.F."/>
            <person name="Kogure K."/>
        </authorList>
    </citation>
    <scope>NUCLEOTIDE SEQUENCE [LARGE SCALE GENOMIC DNA]</scope>
    <source>
        <strain evidence="5 6">S1-08</strain>
    </source>
</reference>
<dbReference type="EMBL" id="AP014548">
    <property type="protein sequence ID" value="BAO54317.1"/>
    <property type="molecule type" value="Genomic_DNA"/>
</dbReference>
<protein>
    <submittedName>
        <fullName evidence="5">Outer membrane protein</fullName>
    </submittedName>
</protein>
<dbReference type="HOGENOM" id="CLU_046092_0_0_10"/>
<dbReference type="RefSeq" id="WP_052476635.1">
    <property type="nucleotide sequence ID" value="NZ_AP014548.1"/>
</dbReference>
<proteinExistence type="predicted"/>
<feature type="domain" description="Bacterial surface antigen (D15)" evidence="4">
    <location>
        <begin position="200"/>
        <end position="371"/>
    </location>
</feature>
<dbReference type="AlphaFoldDB" id="W8VW01"/>
<feature type="signal peptide" evidence="3">
    <location>
        <begin position="1"/>
        <end position="17"/>
    </location>
</feature>
<evidence type="ECO:0000256" key="2">
    <source>
        <dbReference type="ARBA" id="ARBA00023136"/>
    </source>
</evidence>
<dbReference type="KEGG" id="nmf:NMS_0308"/>